<dbReference type="OrthoDB" id="10013407at2759"/>
<evidence type="ECO:0000256" key="6">
    <source>
        <dbReference type="ARBA" id="ARBA00022833"/>
    </source>
</evidence>
<evidence type="ECO:0000256" key="3">
    <source>
        <dbReference type="ARBA" id="ARBA00022670"/>
    </source>
</evidence>
<sequence length="468" mass="51045">MLVVNAVAPLALLLVAPYNSQLSDSCLSQYYYGTHGQQNVFITDDDVCLSKAAQHLTEGSFVQLTDDTQQLVWLQHQAVDDAIKPASFVDEFNAFFSRLSTPSQVTDGEQTVFNNQHMAKLLHRTTTSAIISVDSDTALTLDLHLPRFWKASPLPSTPVPFIPVPSKAVDRVRDILDGLKFDPTVAAIVGNISAPQLRFDVRYLTGEDSRSEIVSRHSFSKGVLIAADWLKEKFEDSGANCTLKPFLSGFAPNVVCSYEGSENTTETVLISAHYDSRGSFGSVRAPGGDDDGSGTTALLGIAHVIARRGIKFRKNVQIVAFAGEEQGLYGSRYYARELYEQGANLTLMIQADMLGYHAAGEPPQLGLPDRIGTPEVTQLVANLSAIYSPELKVGFTPACCSDHQSFHQVGFPATQVFERAGPIADPMYHNSGDLSDREGYDFEQIKSIAKVQFATLLHVAGYDLPSED</sequence>
<accession>A0A371CXG8</accession>
<keyword evidence="4 7" id="KW-0479">Metal-binding</keyword>
<comment type="cofactor">
    <cofactor evidence="1">
        <name>Zn(2+)</name>
        <dbReference type="ChEBI" id="CHEBI:29105"/>
    </cofactor>
</comment>
<keyword evidence="7" id="KW-0732">Signal</keyword>
<evidence type="ECO:0000313" key="9">
    <source>
        <dbReference type="EMBL" id="RDX44970.1"/>
    </source>
</evidence>
<dbReference type="AlphaFoldDB" id="A0A371CXG8"/>
<evidence type="ECO:0000259" key="8">
    <source>
        <dbReference type="Pfam" id="PF04389"/>
    </source>
</evidence>
<keyword evidence="5 7" id="KW-0378">Hydrolase</keyword>
<dbReference type="GO" id="GO:0046872">
    <property type="term" value="F:metal ion binding"/>
    <property type="evidence" value="ECO:0007669"/>
    <property type="project" value="UniProtKB-KW"/>
</dbReference>
<dbReference type="SUPFAM" id="SSF53187">
    <property type="entry name" value="Zn-dependent exopeptidases"/>
    <property type="match status" value="1"/>
</dbReference>
<evidence type="ECO:0000256" key="1">
    <source>
        <dbReference type="ARBA" id="ARBA00001947"/>
    </source>
</evidence>
<gene>
    <name evidence="9" type="ORF">OH76DRAFT_1388708</name>
</gene>
<reference evidence="9 10" key="1">
    <citation type="journal article" date="2018" name="Biotechnol. Biofuels">
        <title>Integrative visual omics of the white-rot fungus Polyporus brumalis exposes the biotechnological potential of its oxidative enzymes for delignifying raw plant biomass.</title>
        <authorList>
            <person name="Miyauchi S."/>
            <person name="Rancon A."/>
            <person name="Drula E."/>
            <person name="Hage H."/>
            <person name="Chaduli D."/>
            <person name="Favel A."/>
            <person name="Grisel S."/>
            <person name="Henrissat B."/>
            <person name="Herpoel-Gimbert I."/>
            <person name="Ruiz-Duenas F.J."/>
            <person name="Chevret D."/>
            <person name="Hainaut M."/>
            <person name="Lin J."/>
            <person name="Wang M."/>
            <person name="Pangilinan J."/>
            <person name="Lipzen A."/>
            <person name="Lesage-Meessen L."/>
            <person name="Navarro D."/>
            <person name="Riley R."/>
            <person name="Grigoriev I.V."/>
            <person name="Zhou S."/>
            <person name="Raouche S."/>
            <person name="Rosso M.N."/>
        </authorList>
    </citation>
    <scope>NUCLEOTIDE SEQUENCE [LARGE SCALE GENOMIC DNA]</scope>
    <source>
        <strain evidence="9 10">BRFM 1820</strain>
    </source>
</reference>
<keyword evidence="10" id="KW-1185">Reference proteome</keyword>
<dbReference type="PANTHER" id="PTHR12147:SF26">
    <property type="entry name" value="PEPTIDASE M28 DOMAIN-CONTAINING PROTEIN"/>
    <property type="match status" value="1"/>
</dbReference>
<keyword evidence="6 7" id="KW-0862">Zinc</keyword>
<dbReference type="PANTHER" id="PTHR12147">
    <property type="entry name" value="METALLOPEPTIDASE M28 FAMILY MEMBER"/>
    <property type="match status" value="1"/>
</dbReference>
<dbReference type="EMBL" id="KZ857443">
    <property type="protein sequence ID" value="RDX44970.1"/>
    <property type="molecule type" value="Genomic_DNA"/>
</dbReference>
<evidence type="ECO:0000256" key="2">
    <source>
        <dbReference type="ARBA" id="ARBA00005634"/>
    </source>
</evidence>
<dbReference type="Proteomes" id="UP000256964">
    <property type="component" value="Unassembled WGS sequence"/>
</dbReference>
<dbReference type="STRING" id="139420.A0A371CXG8"/>
<name>A0A371CXG8_9APHY</name>
<dbReference type="GO" id="GO:0006508">
    <property type="term" value="P:proteolysis"/>
    <property type="evidence" value="ECO:0007669"/>
    <property type="project" value="UniProtKB-KW"/>
</dbReference>
<protein>
    <recommendedName>
        <fullName evidence="7">Peptide hydrolase</fullName>
        <ecNumber evidence="7">3.4.-.-</ecNumber>
    </recommendedName>
</protein>
<feature type="domain" description="Peptidase M28" evidence="8">
    <location>
        <begin position="253"/>
        <end position="437"/>
    </location>
</feature>
<comment type="similarity">
    <text evidence="2">Belongs to the peptidase M28 family. M28B subfamily.</text>
</comment>
<dbReference type="InterPro" id="IPR007484">
    <property type="entry name" value="Peptidase_M28"/>
</dbReference>
<dbReference type="Pfam" id="PF04389">
    <property type="entry name" value="Peptidase_M28"/>
    <property type="match status" value="1"/>
</dbReference>
<feature type="chain" id="PRO_5016487147" description="Peptide hydrolase" evidence="7">
    <location>
        <begin position="21"/>
        <end position="468"/>
    </location>
</feature>
<feature type="signal peptide" evidence="7">
    <location>
        <begin position="1"/>
        <end position="20"/>
    </location>
</feature>
<keyword evidence="3 7" id="KW-0645">Protease</keyword>
<dbReference type="GO" id="GO:0008235">
    <property type="term" value="F:metalloexopeptidase activity"/>
    <property type="evidence" value="ECO:0007669"/>
    <property type="project" value="InterPro"/>
</dbReference>
<proteinExistence type="inferred from homology"/>
<evidence type="ECO:0000313" key="10">
    <source>
        <dbReference type="Proteomes" id="UP000256964"/>
    </source>
</evidence>
<dbReference type="InterPro" id="IPR045175">
    <property type="entry name" value="M28_fam"/>
</dbReference>
<evidence type="ECO:0000256" key="7">
    <source>
        <dbReference type="RuleBase" id="RU361240"/>
    </source>
</evidence>
<evidence type="ECO:0000256" key="4">
    <source>
        <dbReference type="ARBA" id="ARBA00022723"/>
    </source>
</evidence>
<dbReference type="EC" id="3.4.-.-" evidence="7"/>
<dbReference type="Gene3D" id="3.40.630.10">
    <property type="entry name" value="Zn peptidases"/>
    <property type="match status" value="1"/>
</dbReference>
<organism evidence="9 10">
    <name type="scientific">Lentinus brumalis</name>
    <dbReference type="NCBI Taxonomy" id="2498619"/>
    <lineage>
        <taxon>Eukaryota</taxon>
        <taxon>Fungi</taxon>
        <taxon>Dikarya</taxon>
        <taxon>Basidiomycota</taxon>
        <taxon>Agaricomycotina</taxon>
        <taxon>Agaricomycetes</taxon>
        <taxon>Polyporales</taxon>
        <taxon>Polyporaceae</taxon>
        <taxon>Lentinus</taxon>
    </lineage>
</organism>
<evidence type="ECO:0000256" key="5">
    <source>
        <dbReference type="ARBA" id="ARBA00022801"/>
    </source>
</evidence>